<reference evidence="5 6" key="1">
    <citation type="journal article" date="2012" name="BMC Genomics">
        <title>Tools to kill: Genome of one of the most destructive plant pathogenic fungi Macrophomina phaseolina.</title>
        <authorList>
            <person name="Islam M.S."/>
            <person name="Haque M.S."/>
            <person name="Islam M.M."/>
            <person name="Emdad E.M."/>
            <person name="Halim A."/>
            <person name="Hossen Q.M.M."/>
            <person name="Hossain M.Z."/>
            <person name="Ahmed B."/>
            <person name="Rahim S."/>
            <person name="Rahman M.S."/>
            <person name="Alam M.M."/>
            <person name="Hou S."/>
            <person name="Wan X."/>
            <person name="Saito J.A."/>
            <person name="Alam M."/>
        </authorList>
    </citation>
    <scope>NUCLEOTIDE SEQUENCE [LARGE SCALE GENOMIC DNA]</scope>
    <source>
        <strain evidence="5 6">MS6</strain>
    </source>
</reference>
<feature type="compositionally biased region" description="Low complexity" evidence="3">
    <location>
        <begin position="78"/>
        <end position="103"/>
    </location>
</feature>
<dbReference type="Pfam" id="PF00076">
    <property type="entry name" value="RRM_1"/>
    <property type="match status" value="2"/>
</dbReference>
<dbReference type="eggNOG" id="KOG4210">
    <property type="taxonomic scope" value="Eukaryota"/>
</dbReference>
<name>K2S4Y7_MACPH</name>
<evidence type="ECO:0000259" key="4">
    <source>
        <dbReference type="PROSITE" id="PS50102"/>
    </source>
</evidence>
<sequence length="345" mass="38319">MAFPRFAFRRAALRATSSIAAASSRPRTFTSLSTAPSPFRPRQQKWLSAPIQRRFNSEDSNAAARPAEEKTTDETVPEAPSASEEATAAEASNSTSTESSSSADQPTVAETVSSAAETVTQKTGDAFDAAAAAVGGAAAEAVSGEKQQEDRRQFVASSEGKRTLYVGNLFYQTQEDQLRQEFSRFGNIVKTTIIRDPAGLSRGFGYVEFENDDSAAVAIVQMNQRVIDGRRLTVQHHRRREQTEERPRRRNEGRVNPPSKTLFIGNMSFEMSDRDLNDLFRNIRNVLDVRVAIDRRTGQPRGFAHADFIDETSATKAKELLSQKELYGRRLRVDYTESNKTNQPK</sequence>
<feature type="compositionally biased region" description="Basic and acidic residues" evidence="3">
    <location>
        <begin position="241"/>
        <end position="253"/>
    </location>
</feature>
<protein>
    <submittedName>
        <fullName evidence="5">MFS pantothenate transporter</fullName>
    </submittedName>
</protein>
<dbReference type="VEuPathDB" id="FungiDB:MPH_00680"/>
<feature type="domain" description="RRM" evidence="4">
    <location>
        <begin position="260"/>
        <end position="338"/>
    </location>
</feature>
<dbReference type="GO" id="GO:0003723">
    <property type="term" value="F:RNA binding"/>
    <property type="evidence" value="ECO:0007669"/>
    <property type="project" value="UniProtKB-UniRule"/>
</dbReference>
<dbReference type="InterPro" id="IPR052462">
    <property type="entry name" value="SLIRP/GR-RBP-like"/>
</dbReference>
<comment type="caution">
    <text evidence="5">The sequence shown here is derived from an EMBL/GenBank/DDBJ whole genome shotgun (WGS) entry which is preliminary data.</text>
</comment>
<feature type="domain" description="RRM" evidence="4">
    <location>
        <begin position="162"/>
        <end position="239"/>
    </location>
</feature>
<dbReference type="PANTHER" id="PTHR48027">
    <property type="entry name" value="HETEROGENEOUS NUCLEAR RIBONUCLEOPROTEIN 87F-RELATED"/>
    <property type="match status" value="1"/>
</dbReference>
<dbReference type="PROSITE" id="PS50102">
    <property type="entry name" value="RRM"/>
    <property type="match status" value="2"/>
</dbReference>
<proteinExistence type="predicted"/>
<dbReference type="InterPro" id="IPR035979">
    <property type="entry name" value="RBD_domain_sf"/>
</dbReference>
<feature type="compositionally biased region" description="Polar residues" evidence="3">
    <location>
        <begin position="26"/>
        <end position="36"/>
    </location>
</feature>
<accession>K2S4Y7</accession>
<dbReference type="EMBL" id="AHHD01000032">
    <property type="protein sequence ID" value="EKG21988.1"/>
    <property type="molecule type" value="Genomic_DNA"/>
</dbReference>
<dbReference type="InParanoid" id="K2S4Y7"/>
<evidence type="ECO:0000313" key="5">
    <source>
        <dbReference type="EMBL" id="EKG21988.1"/>
    </source>
</evidence>
<gene>
    <name evidence="5" type="ORF">MPH_00680</name>
</gene>
<dbReference type="Gene3D" id="3.30.70.330">
    <property type="match status" value="2"/>
</dbReference>
<dbReference type="Proteomes" id="UP000007129">
    <property type="component" value="Unassembled WGS sequence"/>
</dbReference>
<dbReference type="SMART" id="SM00361">
    <property type="entry name" value="RRM_1"/>
    <property type="match status" value="1"/>
</dbReference>
<dbReference type="InterPro" id="IPR003954">
    <property type="entry name" value="RRM_euk-type"/>
</dbReference>
<evidence type="ECO:0000256" key="3">
    <source>
        <dbReference type="SAM" id="MobiDB-lite"/>
    </source>
</evidence>
<evidence type="ECO:0000256" key="2">
    <source>
        <dbReference type="PROSITE-ProRule" id="PRU00176"/>
    </source>
</evidence>
<dbReference type="CDD" id="cd00590">
    <property type="entry name" value="RRM_SF"/>
    <property type="match status" value="1"/>
</dbReference>
<feature type="compositionally biased region" description="Polar residues" evidence="3">
    <location>
        <begin position="104"/>
        <end position="116"/>
    </location>
</feature>
<organism evidence="5 6">
    <name type="scientific">Macrophomina phaseolina (strain MS6)</name>
    <name type="common">Charcoal rot fungus</name>
    <dbReference type="NCBI Taxonomy" id="1126212"/>
    <lineage>
        <taxon>Eukaryota</taxon>
        <taxon>Fungi</taxon>
        <taxon>Dikarya</taxon>
        <taxon>Ascomycota</taxon>
        <taxon>Pezizomycotina</taxon>
        <taxon>Dothideomycetes</taxon>
        <taxon>Dothideomycetes incertae sedis</taxon>
        <taxon>Botryosphaeriales</taxon>
        <taxon>Botryosphaeriaceae</taxon>
        <taxon>Macrophomina</taxon>
    </lineage>
</organism>
<dbReference type="HOGENOM" id="CLU_012062_15_0_1"/>
<dbReference type="STRING" id="1126212.K2S4Y7"/>
<dbReference type="AlphaFoldDB" id="K2S4Y7"/>
<dbReference type="InterPro" id="IPR000504">
    <property type="entry name" value="RRM_dom"/>
</dbReference>
<dbReference type="OrthoDB" id="6730379at2759"/>
<keyword evidence="1 2" id="KW-0694">RNA-binding</keyword>
<dbReference type="InterPro" id="IPR012677">
    <property type="entry name" value="Nucleotide-bd_a/b_plait_sf"/>
</dbReference>
<evidence type="ECO:0000256" key="1">
    <source>
        <dbReference type="ARBA" id="ARBA00022884"/>
    </source>
</evidence>
<feature type="region of interest" description="Disordered" evidence="3">
    <location>
        <begin position="234"/>
        <end position="259"/>
    </location>
</feature>
<dbReference type="SUPFAM" id="SSF54928">
    <property type="entry name" value="RNA-binding domain, RBD"/>
    <property type="match status" value="1"/>
</dbReference>
<feature type="region of interest" description="Disordered" evidence="3">
    <location>
        <begin position="19"/>
        <end position="116"/>
    </location>
</feature>
<evidence type="ECO:0000313" key="6">
    <source>
        <dbReference type="Proteomes" id="UP000007129"/>
    </source>
</evidence>
<dbReference type="SMART" id="SM00360">
    <property type="entry name" value="RRM"/>
    <property type="match status" value="2"/>
</dbReference>